<dbReference type="GO" id="GO:0005634">
    <property type="term" value="C:nucleus"/>
    <property type="evidence" value="ECO:0007669"/>
    <property type="project" value="TreeGrafter"/>
</dbReference>
<dbReference type="PROSITE" id="PS00108">
    <property type="entry name" value="PROTEIN_KINASE_ST"/>
    <property type="match status" value="1"/>
</dbReference>
<evidence type="ECO:0000313" key="9">
    <source>
        <dbReference type="Proteomes" id="UP000759131"/>
    </source>
</evidence>
<feature type="domain" description="Protein kinase" evidence="7">
    <location>
        <begin position="1"/>
        <end position="247"/>
    </location>
</feature>
<keyword evidence="6" id="KW-0812">Transmembrane</keyword>
<evidence type="ECO:0000256" key="6">
    <source>
        <dbReference type="SAM" id="Phobius"/>
    </source>
</evidence>
<dbReference type="EMBL" id="CAJPIZ010008266">
    <property type="protein sequence ID" value="CAG2110990.1"/>
    <property type="molecule type" value="Genomic_DNA"/>
</dbReference>
<dbReference type="SUPFAM" id="SSF56112">
    <property type="entry name" value="Protein kinase-like (PK-like)"/>
    <property type="match status" value="1"/>
</dbReference>
<sequence length="247" mass="28718">MPLKEYNLRYYNSWLESNHLFIQMEFCSQSLKSVLKYKPIVFERQPEEEMKVFEYFICCEVFKELLECVQYLHSCDPPVIHRDLKPDNILLEHNIRFNRFVKLCDFGLATDHVMASMSHSAGVGTSQYMAIEAHQRRYTTKADVYSLGVIAQHLFDLFNILMPTTGRPVIKCWTTIIIGLLINILFVTTNTRVYGLGSNSEGVLGLGHNRPIHTPEEVIKGDQLSSIWIYFEQSTLKIYYSMKTKDK</sequence>
<keyword evidence="6" id="KW-0472">Membrane</keyword>
<proteinExistence type="inferred from homology"/>
<evidence type="ECO:0000256" key="4">
    <source>
        <dbReference type="ARBA" id="ARBA00022840"/>
    </source>
</evidence>
<dbReference type="GO" id="GO:0004694">
    <property type="term" value="F:eukaryotic translation initiation factor 2alpha kinase activity"/>
    <property type="evidence" value="ECO:0007669"/>
    <property type="project" value="TreeGrafter"/>
</dbReference>
<dbReference type="CDD" id="cd00180">
    <property type="entry name" value="PKc"/>
    <property type="match status" value="1"/>
</dbReference>
<gene>
    <name evidence="8" type="ORF">OSB1V03_LOCUS10972</name>
</gene>
<evidence type="ECO:0000256" key="2">
    <source>
        <dbReference type="ARBA" id="ARBA00022741"/>
    </source>
</evidence>
<dbReference type="InterPro" id="IPR050339">
    <property type="entry name" value="CC_SR_Kinase"/>
</dbReference>
<dbReference type="InterPro" id="IPR009091">
    <property type="entry name" value="RCC1/BLIP-II"/>
</dbReference>
<keyword evidence="1" id="KW-0808">Transferase</keyword>
<keyword evidence="4" id="KW-0067">ATP-binding</keyword>
<dbReference type="PANTHER" id="PTHR11042:SF91">
    <property type="entry name" value="EUKARYOTIC TRANSLATION INITIATION FACTOR 2-ALPHA KINASE"/>
    <property type="match status" value="1"/>
</dbReference>
<evidence type="ECO:0000313" key="8">
    <source>
        <dbReference type="EMBL" id="CAD7630560.1"/>
    </source>
</evidence>
<dbReference type="InterPro" id="IPR000719">
    <property type="entry name" value="Prot_kinase_dom"/>
</dbReference>
<accession>A0A7R9Q363</accession>
<dbReference type="SMART" id="SM00220">
    <property type="entry name" value="S_TKc"/>
    <property type="match status" value="1"/>
</dbReference>
<dbReference type="PROSITE" id="PS50011">
    <property type="entry name" value="PROTEIN_KINASE_DOM"/>
    <property type="match status" value="1"/>
</dbReference>
<dbReference type="Proteomes" id="UP000759131">
    <property type="component" value="Unassembled WGS sequence"/>
</dbReference>
<dbReference type="PANTHER" id="PTHR11042">
    <property type="entry name" value="EUKARYOTIC TRANSLATION INITIATION FACTOR 2-ALPHA KINASE EIF2-ALPHA KINASE -RELATED"/>
    <property type="match status" value="1"/>
</dbReference>
<dbReference type="InterPro" id="IPR008271">
    <property type="entry name" value="Ser/Thr_kinase_AS"/>
</dbReference>
<evidence type="ECO:0000256" key="5">
    <source>
        <dbReference type="ARBA" id="ARBA00037982"/>
    </source>
</evidence>
<protein>
    <recommendedName>
        <fullName evidence="7">Protein kinase domain-containing protein</fullName>
    </recommendedName>
</protein>
<feature type="non-terminal residue" evidence="8">
    <location>
        <position position="247"/>
    </location>
</feature>
<dbReference type="GO" id="GO:0005524">
    <property type="term" value="F:ATP binding"/>
    <property type="evidence" value="ECO:0007669"/>
    <property type="project" value="UniProtKB-KW"/>
</dbReference>
<evidence type="ECO:0000256" key="1">
    <source>
        <dbReference type="ARBA" id="ARBA00022679"/>
    </source>
</evidence>
<dbReference type="InterPro" id="IPR011009">
    <property type="entry name" value="Kinase-like_dom_sf"/>
</dbReference>
<evidence type="ECO:0000256" key="3">
    <source>
        <dbReference type="ARBA" id="ARBA00022777"/>
    </source>
</evidence>
<organism evidence="8">
    <name type="scientific">Medioppia subpectinata</name>
    <dbReference type="NCBI Taxonomy" id="1979941"/>
    <lineage>
        <taxon>Eukaryota</taxon>
        <taxon>Metazoa</taxon>
        <taxon>Ecdysozoa</taxon>
        <taxon>Arthropoda</taxon>
        <taxon>Chelicerata</taxon>
        <taxon>Arachnida</taxon>
        <taxon>Acari</taxon>
        <taxon>Acariformes</taxon>
        <taxon>Sarcoptiformes</taxon>
        <taxon>Oribatida</taxon>
        <taxon>Brachypylina</taxon>
        <taxon>Oppioidea</taxon>
        <taxon>Oppiidae</taxon>
        <taxon>Medioppia</taxon>
    </lineage>
</organism>
<feature type="transmembrane region" description="Helical" evidence="6">
    <location>
        <begin position="168"/>
        <end position="187"/>
    </location>
</feature>
<dbReference type="Pfam" id="PF00069">
    <property type="entry name" value="Pkinase"/>
    <property type="match status" value="1"/>
</dbReference>
<dbReference type="OrthoDB" id="6354588at2759"/>
<evidence type="ECO:0000259" key="7">
    <source>
        <dbReference type="PROSITE" id="PS50011"/>
    </source>
</evidence>
<dbReference type="AlphaFoldDB" id="A0A7R9Q363"/>
<keyword evidence="6" id="KW-1133">Transmembrane helix</keyword>
<reference evidence="8" key="1">
    <citation type="submission" date="2020-11" db="EMBL/GenBank/DDBJ databases">
        <authorList>
            <person name="Tran Van P."/>
        </authorList>
    </citation>
    <scope>NUCLEOTIDE SEQUENCE</scope>
</reference>
<dbReference type="Gene3D" id="1.10.510.10">
    <property type="entry name" value="Transferase(Phosphotransferase) domain 1"/>
    <property type="match status" value="1"/>
</dbReference>
<keyword evidence="2" id="KW-0547">Nucleotide-binding</keyword>
<comment type="similarity">
    <text evidence="5">Belongs to the protein kinase superfamily. Ser/Thr protein kinase family. GCN2 subfamily.</text>
</comment>
<dbReference type="GO" id="GO:0005737">
    <property type="term" value="C:cytoplasm"/>
    <property type="evidence" value="ECO:0007669"/>
    <property type="project" value="TreeGrafter"/>
</dbReference>
<name>A0A7R9Q363_9ACAR</name>
<keyword evidence="9" id="KW-1185">Reference proteome</keyword>
<dbReference type="EMBL" id="OC862841">
    <property type="protein sequence ID" value="CAD7630560.1"/>
    <property type="molecule type" value="Genomic_DNA"/>
</dbReference>
<keyword evidence="3" id="KW-0418">Kinase</keyword>
<dbReference type="SUPFAM" id="SSF50985">
    <property type="entry name" value="RCC1/BLIP-II"/>
    <property type="match status" value="1"/>
</dbReference>